<gene>
    <name evidence="2" type="ORF">GA0070623_4967</name>
</gene>
<reference evidence="3" key="1">
    <citation type="submission" date="2016-06" db="EMBL/GenBank/DDBJ databases">
        <authorList>
            <person name="Varghese N."/>
            <person name="Submissions Spin"/>
        </authorList>
    </citation>
    <scope>NUCLEOTIDE SEQUENCE [LARGE SCALE GENOMIC DNA]</scope>
    <source>
        <strain evidence="3">DSM 44983</strain>
    </source>
</reference>
<name>A0A1C5KBZ1_9ACTN</name>
<dbReference type="InterPro" id="IPR012654">
    <property type="entry name" value="CHP02391"/>
</dbReference>
<proteinExistence type="predicted"/>
<sequence>MRPAVAIAELEKLKVDAAEADYFGRKPGFDSWKARTRAVFVRALGSDNNLVDRFDKVRYSLGVFTDLTPDAAFQEATRRGVRKACELIDAAIWELGLTGGDEPVDEHAYDPELWAYIKTEVEDGEWGKVASQTAIFVENHVRTWAGNPQDRNDNNLVGKALYLKVFDDASDYRLGRQASEREGWRYLGMGFAQALSNVDRHRIQTRDDAKRYALGVLGLGSLLLTQLRYEHGDILHEPAEQR</sequence>
<dbReference type="EMBL" id="LT607752">
    <property type="protein sequence ID" value="SCG80248.1"/>
    <property type="molecule type" value="Genomic_DNA"/>
</dbReference>
<dbReference type="AlphaFoldDB" id="A0A1C5KBZ1"/>
<dbReference type="RefSeq" id="WP_084261594.1">
    <property type="nucleotide sequence ID" value="NZ_LRMV01000224.1"/>
</dbReference>
<evidence type="ECO:0000313" key="2">
    <source>
        <dbReference type="EMBL" id="SCG80248.1"/>
    </source>
</evidence>
<evidence type="ECO:0000313" key="3">
    <source>
        <dbReference type="Proteomes" id="UP000198226"/>
    </source>
</evidence>
<protein>
    <recommendedName>
        <fullName evidence="1">Conserved hypothetical protein CHP02391 domain-containing protein</fullName>
    </recommendedName>
</protein>
<accession>A0A1C5KBZ1</accession>
<organism evidence="2 3">
    <name type="scientific">Micromonospora rifamycinica</name>
    <dbReference type="NCBI Taxonomy" id="291594"/>
    <lineage>
        <taxon>Bacteria</taxon>
        <taxon>Bacillati</taxon>
        <taxon>Actinomycetota</taxon>
        <taxon>Actinomycetes</taxon>
        <taxon>Micromonosporales</taxon>
        <taxon>Micromonosporaceae</taxon>
        <taxon>Micromonospora</taxon>
    </lineage>
</organism>
<dbReference type="Pfam" id="PF09509">
    <property type="entry name" value="Hypoth_Ymh"/>
    <property type="match status" value="1"/>
</dbReference>
<dbReference type="Proteomes" id="UP000198226">
    <property type="component" value="Chromosome I"/>
</dbReference>
<keyword evidence="3" id="KW-1185">Reference proteome</keyword>
<dbReference type="OrthoDB" id="4303890at2"/>
<evidence type="ECO:0000259" key="1">
    <source>
        <dbReference type="Pfam" id="PF09509"/>
    </source>
</evidence>
<feature type="domain" description="Conserved hypothetical protein CHP02391" evidence="1">
    <location>
        <begin position="109"/>
        <end position="227"/>
    </location>
</feature>